<evidence type="ECO:0000313" key="1">
    <source>
        <dbReference type="EMBL" id="BBO85807.1"/>
    </source>
</evidence>
<dbReference type="Proteomes" id="UP000425960">
    <property type="component" value="Chromosome"/>
</dbReference>
<evidence type="ECO:0000313" key="2">
    <source>
        <dbReference type="Proteomes" id="UP000425960"/>
    </source>
</evidence>
<dbReference type="KEGG" id="dov:DSCO28_63730"/>
<gene>
    <name evidence="1" type="ORF">DSCO28_63730</name>
</gene>
<dbReference type="EMBL" id="AP021876">
    <property type="protein sequence ID" value="BBO85807.1"/>
    <property type="molecule type" value="Genomic_DNA"/>
</dbReference>
<reference evidence="1 2" key="1">
    <citation type="submission" date="2019-11" db="EMBL/GenBank/DDBJ databases">
        <title>Comparative genomics of hydrocarbon-degrading Desulfosarcina strains.</title>
        <authorList>
            <person name="Watanabe M."/>
            <person name="Kojima H."/>
            <person name="Fukui M."/>
        </authorList>
    </citation>
    <scope>NUCLEOTIDE SEQUENCE [LARGE SCALE GENOMIC DNA]</scope>
    <source>
        <strain evidence="1 2">28bB2T</strain>
    </source>
</reference>
<protein>
    <submittedName>
        <fullName evidence="1">Uncharacterized protein</fullName>
    </submittedName>
</protein>
<sequence>MVLVSRTGRTIHRTESTENAVHNIRFYQTMAYGKKGKGLECLRLAERNNSSILLVGELFLSGNLTRFHPLSPQGGT</sequence>
<organism evidence="1 2">
    <name type="scientific">Desulfosarcina ovata subsp. sediminis</name>
    <dbReference type="NCBI Taxonomy" id="885957"/>
    <lineage>
        <taxon>Bacteria</taxon>
        <taxon>Pseudomonadati</taxon>
        <taxon>Thermodesulfobacteriota</taxon>
        <taxon>Desulfobacteria</taxon>
        <taxon>Desulfobacterales</taxon>
        <taxon>Desulfosarcinaceae</taxon>
        <taxon>Desulfosarcina</taxon>
    </lineage>
</organism>
<dbReference type="AlphaFoldDB" id="A0A5K7ZZV9"/>
<accession>A0A5K7ZZV9</accession>
<name>A0A5K7ZZV9_9BACT</name>
<proteinExistence type="predicted"/>